<comment type="caution">
    <text evidence="2">The sequence shown here is derived from an EMBL/GenBank/DDBJ whole genome shotgun (WGS) entry which is preliminary data.</text>
</comment>
<sequence length="482" mass="54527">MKATIDAHKECIAFDDLSVTFKDAVRITRDLGYRYLWIDSLCIVQDDIDDWTTEAQNMPEIYGSSVVTLAALGSADGSGGCQTGADADGQRETWRRTEVANGDDHVRFFERQPTYWYREYGDNPYKHESFGNNPLRTRAWTLQERELPVRSILFSSRMLLWQCRTMKSSSELPWSEVQVMDDFLPVLVHNEPGEDLRSESALARSRWFNMVEDYSTRFTTWESYKLPALLGLKAKFSMDIGSSEYSSGIFQAHMPSALMWRVKPRRPEEQTTVFNAFQPRRPIKWRAPSWSWAAIDGATTYDSQRLTGNVTISSTQSPTQSDFGMTYETGLRSPFCVAEHLGFTQNAALFVNGRVLSLRSERIAEQCKVPLAGGIIYLVNTNDEIAGAFFPDIPLDCGSINTIICLEVCREPYYSSEQLPARLQVSASQLGSQDEFDKHPMVMGLGLTSDTEGEGVYRRIGLVRWVARSRFDGVSVVKLCLV</sequence>
<evidence type="ECO:0000313" key="2">
    <source>
        <dbReference type="EMBL" id="KAK3045526.1"/>
    </source>
</evidence>
<reference evidence="2" key="1">
    <citation type="submission" date="2023-04" db="EMBL/GenBank/DDBJ databases">
        <title>Black Yeasts Isolated from many extreme environments.</title>
        <authorList>
            <person name="Coleine C."/>
            <person name="Stajich J.E."/>
            <person name="Selbmann L."/>
        </authorList>
    </citation>
    <scope>NUCLEOTIDE SEQUENCE</scope>
    <source>
        <strain evidence="2">CCFEE 5312</strain>
    </source>
</reference>
<dbReference type="InterPro" id="IPR010730">
    <property type="entry name" value="HET"/>
</dbReference>
<name>A0AAJ0D945_9PEZI</name>
<dbReference type="EMBL" id="JAWDJX010000213">
    <property type="protein sequence ID" value="KAK3045526.1"/>
    <property type="molecule type" value="Genomic_DNA"/>
</dbReference>
<keyword evidence="3" id="KW-1185">Reference proteome</keyword>
<dbReference type="AlphaFoldDB" id="A0AAJ0D945"/>
<dbReference type="Proteomes" id="UP001271007">
    <property type="component" value="Unassembled WGS sequence"/>
</dbReference>
<proteinExistence type="predicted"/>
<dbReference type="PANTHER" id="PTHR33112">
    <property type="entry name" value="DOMAIN PROTEIN, PUTATIVE-RELATED"/>
    <property type="match status" value="1"/>
</dbReference>
<organism evidence="2 3">
    <name type="scientific">Extremus antarcticus</name>
    <dbReference type="NCBI Taxonomy" id="702011"/>
    <lineage>
        <taxon>Eukaryota</taxon>
        <taxon>Fungi</taxon>
        <taxon>Dikarya</taxon>
        <taxon>Ascomycota</taxon>
        <taxon>Pezizomycotina</taxon>
        <taxon>Dothideomycetes</taxon>
        <taxon>Dothideomycetidae</taxon>
        <taxon>Mycosphaerellales</taxon>
        <taxon>Extremaceae</taxon>
        <taxon>Extremus</taxon>
    </lineage>
</organism>
<dbReference type="PANTHER" id="PTHR33112:SF16">
    <property type="entry name" value="HETEROKARYON INCOMPATIBILITY DOMAIN-CONTAINING PROTEIN"/>
    <property type="match status" value="1"/>
</dbReference>
<accession>A0AAJ0D945</accession>
<evidence type="ECO:0000313" key="3">
    <source>
        <dbReference type="Proteomes" id="UP001271007"/>
    </source>
</evidence>
<dbReference type="Pfam" id="PF06985">
    <property type="entry name" value="HET"/>
    <property type="match status" value="1"/>
</dbReference>
<evidence type="ECO:0000259" key="1">
    <source>
        <dbReference type="Pfam" id="PF06985"/>
    </source>
</evidence>
<gene>
    <name evidence="2" type="ORF">LTR09_012908</name>
</gene>
<protein>
    <recommendedName>
        <fullName evidence="1">Heterokaryon incompatibility domain-containing protein</fullName>
    </recommendedName>
</protein>
<feature type="domain" description="Heterokaryon incompatibility" evidence="1">
    <location>
        <begin position="15"/>
        <end position="144"/>
    </location>
</feature>